<sequence>MWLTDLSDKQKSKLQLVELVKLPCRHRRYRLRGHQLPVQFIYSLVQLRHRRSGFFLSLDLPAPLDVGRTRCCQTSTIRLFYPVRISAKTFFGCENCQHAAPFRLSH</sequence>
<protein>
    <submittedName>
        <fullName evidence="1">Unplaced genomic scaffold CY34scaffold_356, whole genome shotgun sequence</fullName>
    </submittedName>
</protein>
<keyword evidence="2" id="KW-1185">Reference proteome</keyword>
<dbReference type="AlphaFoldDB" id="A0A0D0AYL7"/>
<name>A0A0D0AYL7_9AGAM</name>
<accession>A0A0D0AYL7</accession>
<evidence type="ECO:0000313" key="1">
    <source>
        <dbReference type="EMBL" id="KIK36938.1"/>
    </source>
</evidence>
<dbReference type="OrthoDB" id="10476392at2759"/>
<reference evidence="1 2" key="1">
    <citation type="submission" date="2014-04" db="EMBL/GenBank/DDBJ databases">
        <authorList>
            <consortium name="DOE Joint Genome Institute"/>
            <person name="Kuo A."/>
            <person name="Ruytinx J."/>
            <person name="Rineau F."/>
            <person name="Colpaert J."/>
            <person name="Kohler A."/>
            <person name="Nagy L.G."/>
            <person name="Floudas D."/>
            <person name="Copeland A."/>
            <person name="Barry K.W."/>
            <person name="Cichocki N."/>
            <person name="Veneault-Fourrey C."/>
            <person name="LaButti K."/>
            <person name="Lindquist E.A."/>
            <person name="Lipzen A."/>
            <person name="Lundell T."/>
            <person name="Morin E."/>
            <person name="Murat C."/>
            <person name="Sun H."/>
            <person name="Tunlid A."/>
            <person name="Henrissat B."/>
            <person name="Grigoriev I.V."/>
            <person name="Hibbett D.S."/>
            <person name="Martin F."/>
            <person name="Nordberg H.P."/>
            <person name="Cantor M.N."/>
            <person name="Hua S.X."/>
        </authorList>
    </citation>
    <scope>NUCLEOTIDE SEQUENCE [LARGE SCALE GENOMIC DNA]</scope>
    <source>
        <strain evidence="1 2">UH-Slu-Lm8-n1</strain>
    </source>
</reference>
<reference evidence="2" key="2">
    <citation type="submission" date="2015-01" db="EMBL/GenBank/DDBJ databases">
        <title>Evolutionary Origins and Diversification of the Mycorrhizal Mutualists.</title>
        <authorList>
            <consortium name="DOE Joint Genome Institute"/>
            <consortium name="Mycorrhizal Genomics Consortium"/>
            <person name="Kohler A."/>
            <person name="Kuo A."/>
            <person name="Nagy L.G."/>
            <person name="Floudas D."/>
            <person name="Copeland A."/>
            <person name="Barry K.W."/>
            <person name="Cichocki N."/>
            <person name="Veneault-Fourrey C."/>
            <person name="LaButti K."/>
            <person name="Lindquist E.A."/>
            <person name="Lipzen A."/>
            <person name="Lundell T."/>
            <person name="Morin E."/>
            <person name="Murat C."/>
            <person name="Riley R."/>
            <person name="Ohm R."/>
            <person name="Sun H."/>
            <person name="Tunlid A."/>
            <person name="Henrissat B."/>
            <person name="Grigoriev I.V."/>
            <person name="Hibbett D.S."/>
            <person name="Martin F."/>
        </authorList>
    </citation>
    <scope>NUCLEOTIDE SEQUENCE [LARGE SCALE GENOMIC DNA]</scope>
    <source>
        <strain evidence="2">UH-Slu-Lm8-n1</strain>
    </source>
</reference>
<dbReference type="EMBL" id="KN835487">
    <property type="protein sequence ID" value="KIK36938.1"/>
    <property type="molecule type" value="Genomic_DNA"/>
</dbReference>
<evidence type="ECO:0000313" key="2">
    <source>
        <dbReference type="Proteomes" id="UP000054485"/>
    </source>
</evidence>
<proteinExistence type="predicted"/>
<dbReference type="Proteomes" id="UP000054485">
    <property type="component" value="Unassembled WGS sequence"/>
</dbReference>
<dbReference type="InParanoid" id="A0A0D0AYL7"/>
<organism evidence="1 2">
    <name type="scientific">Suillus luteus UH-Slu-Lm8-n1</name>
    <dbReference type="NCBI Taxonomy" id="930992"/>
    <lineage>
        <taxon>Eukaryota</taxon>
        <taxon>Fungi</taxon>
        <taxon>Dikarya</taxon>
        <taxon>Basidiomycota</taxon>
        <taxon>Agaricomycotina</taxon>
        <taxon>Agaricomycetes</taxon>
        <taxon>Agaricomycetidae</taxon>
        <taxon>Boletales</taxon>
        <taxon>Suillineae</taxon>
        <taxon>Suillaceae</taxon>
        <taxon>Suillus</taxon>
    </lineage>
</organism>
<gene>
    <name evidence="1" type="ORF">CY34DRAFT_485352</name>
</gene>
<dbReference type="HOGENOM" id="CLU_2224937_0_0_1"/>